<dbReference type="SUPFAM" id="SSF56037">
    <property type="entry name" value="PheT/TilS domain"/>
    <property type="match status" value="1"/>
</dbReference>
<dbReference type="GO" id="GO:0004826">
    <property type="term" value="F:phenylalanine-tRNA ligase activity"/>
    <property type="evidence" value="ECO:0007669"/>
    <property type="project" value="UniProtKB-UniRule"/>
</dbReference>
<feature type="binding site" evidence="15">
    <location>
        <position position="445"/>
    </location>
    <ligand>
        <name>Mg(2+)</name>
        <dbReference type="ChEBI" id="CHEBI:18420"/>
        <note>shared with alpha subunit</note>
    </ligand>
</feature>
<dbReference type="EC" id="6.1.1.20" evidence="15"/>
<keyword evidence="12 15" id="KW-0648">Protein biosynthesis</keyword>
<dbReference type="InterPro" id="IPR020825">
    <property type="entry name" value="Phe-tRNA_synthase-like_B3/B4"/>
</dbReference>
<evidence type="ECO:0000259" key="17">
    <source>
        <dbReference type="PROSITE" id="PS50886"/>
    </source>
</evidence>
<sequence length="774" mass="88212">MIITKNWLKDWLDIGDKTLEDLVKTLNSIGLEVDKAYRIKAPDNIVLGYVKEKIKHENSDKLSICQVDVGDKILQIVCGAANVDAGQFVAVALEGAIMPNGMEIKATKLRGAESFGMLCSSTELGFPKINDGIMILDDSIGKLELGKALNSYELFNDCFIEVELTPNRGDCLSVYGVARDLAVAYGLNLKDQNTFKEPENTLGIGRILRLQSNQNLNSFFNYRAIELKNKVALNLSIKLRLAYIDTLKDNSIENLLNYATHSTGVLFTAYDFDKLKSANNDVLINIQKQENGESAVFCQNKLLSVGGIYQEDEFRINDHTKIVIIEANYTHPEIIAEAKENYKKINNEMFYKSFRGSEPKLNIGTDFLFKQMSAISNITLYSGSQQIAEHKESKVINFTSEDINQMIGKNIEKNLILKILKHIGFDITLVTEELINAKVPLHRPDIKNISDLCEEVVRIIGIDNIESKALEFFEKNRINQTYNNYKFLKDLRVRAVNNGYFESLHYVLDFKEELHNLGFKTTNLKLVNPITSELDTLRSTLINHLLNAASFNIKNSKKIVKLFENGMVFDEQNNELHKIAFLSCGYKDEAKIANKAKPELVNFYDFLLELKNIIGDFNLANSSYVFLSPYEQADIIKEGIKIGYVGRVHLKIENERDLFKTYVCELHLDLLKPEFKTAKIYSKFPAINRDLSLLIPKDYPYEKIKTCINTLNIKILEGFRIVDLYHDENLKEQFSLTVNFTFKDSEKTLEDNEVAVCMEQIINTLDKELGLKLR</sequence>
<dbReference type="InterPro" id="IPR045060">
    <property type="entry name" value="Phe-tRNA-ligase_IIc_bsu"/>
</dbReference>
<dbReference type="CDD" id="cd00769">
    <property type="entry name" value="PheRS_beta_core"/>
    <property type="match status" value="1"/>
</dbReference>
<dbReference type="EMBL" id="CP155620">
    <property type="protein sequence ID" value="XBJ28422.1"/>
    <property type="molecule type" value="Genomic_DNA"/>
</dbReference>
<evidence type="ECO:0000256" key="16">
    <source>
        <dbReference type="PROSITE-ProRule" id="PRU00209"/>
    </source>
</evidence>
<dbReference type="PROSITE" id="PS51483">
    <property type="entry name" value="B5"/>
    <property type="match status" value="1"/>
</dbReference>
<dbReference type="SUPFAM" id="SSF54991">
    <property type="entry name" value="Anticodon-binding domain of PheRS"/>
    <property type="match status" value="1"/>
</dbReference>
<evidence type="ECO:0000256" key="4">
    <source>
        <dbReference type="ARBA" id="ARBA00022490"/>
    </source>
</evidence>
<comment type="similarity">
    <text evidence="2 15">Belongs to the phenylalanyl-tRNA synthetase beta subunit family. Type 1 subfamily.</text>
</comment>
<dbReference type="RefSeq" id="WP_348518060.1">
    <property type="nucleotide sequence ID" value="NZ_CP155620.1"/>
</dbReference>
<dbReference type="Pfam" id="PF03483">
    <property type="entry name" value="B3_4"/>
    <property type="match status" value="1"/>
</dbReference>
<dbReference type="InterPro" id="IPR033714">
    <property type="entry name" value="tRNA_bind_bactPheRS"/>
</dbReference>
<dbReference type="GO" id="GO:0006432">
    <property type="term" value="P:phenylalanyl-tRNA aminoacylation"/>
    <property type="evidence" value="ECO:0007669"/>
    <property type="project" value="UniProtKB-UniRule"/>
</dbReference>
<feature type="binding site" evidence="15">
    <location>
        <position position="451"/>
    </location>
    <ligand>
        <name>Mg(2+)</name>
        <dbReference type="ChEBI" id="CHEBI:18420"/>
        <note>shared with alpha subunit</note>
    </ligand>
</feature>
<evidence type="ECO:0000256" key="5">
    <source>
        <dbReference type="ARBA" id="ARBA00022555"/>
    </source>
</evidence>
<accession>A0AAU7E4R6</accession>
<dbReference type="InterPro" id="IPR009061">
    <property type="entry name" value="DNA-bd_dom_put_sf"/>
</dbReference>
<dbReference type="GO" id="GO:0005524">
    <property type="term" value="F:ATP binding"/>
    <property type="evidence" value="ECO:0007669"/>
    <property type="project" value="UniProtKB-UniRule"/>
</dbReference>
<dbReference type="Gene3D" id="2.40.50.140">
    <property type="entry name" value="Nucleic acid-binding proteins"/>
    <property type="match status" value="1"/>
</dbReference>
<comment type="subcellular location">
    <subcellularLocation>
        <location evidence="1 15">Cytoplasm</location>
    </subcellularLocation>
</comment>
<dbReference type="PROSITE" id="PS50886">
    <property type="entry name" value="TRBD"/>
    <property type="match status" value="1"/>
</dbReference>
<evidence type="ECO:0000256" key="1">
    <source>
        <dbReference type="ARBA" id="ARBA00004496"/>
    </source>
</evidence>
<dbReference type="HAMAP" id="MF_00283">
    <property type="entry name" value="Phe_tRNA_synth_beta1"/>
    <property type="match status" value="1"/>
</dbReference>
<keyword evidence="11 16" id="KW-0694">RNA-binding</keyword>
<dbReference type="InterPro" id="IPR004532">
    <property type="entry name" value="Phe-tRNA-ligase_IIc_bsu_bact"/>
</dbReference>
<dbReference type="PANTHER" id="PTHR10947:SF0">
    <property type="entry name" value="PHENYLALANINE--TRNA LIGASE BETA SUBUNIT"/>
    <property type="match status" value="1"/>
</dbReference>
<evidence type="ECO:0000259" key="19">
    <source>
        <dbReference type="PROSITE" id="PS51483"/>
    </source>
</evidence>
<evidence type="ECO:0000256" key="15">
    <source>
        <dbReference type="HAMAP-Rule" id="MF_00283"/>
    </source>
</evidence>
<keyword evidence="6 15" id="KW-0436">Ligase</keyword>
<dbReference type="Gene3D" id="3.50.40.10">
    <property type="entry name" value="Phenylalanyl-trna Synthetase, Chain B, domain 3"/>
    <property type="match status" value="1"/>
</dbReference>
<evidence type="ECO:0000256" key="8">
    <source>
        <dbReference type="ARBA" id="ARBA00022741"/>
    </source>
</evidence>
<feature type="domain" description="TRNA-binding" evidence="17">
    <location>
        <begin position="39"/>
        <end position="150"/>
    </location>
</feature>
<dbReference type="InterPro" id="IPR045864">
    <property type="entry name" value="aa-tRNA-synth_II/BPL/LPL"/>
</dbReference>
<dbReference type="GO" id="GO:0000287">
    <property type="term" value="F:magnesium ion binding"/>
    <property type="evidence" value="ECO:0007669"/>
    <property type="project" value="UniProtKB-UniRule"/>
</dbReference>
<dbReference type="InterPro" id="IPR002547">
    <property type="entry name" value="tRNA-bd_dom"/>
</dbReference>
<reference evidence="20" key="1">
    <citation type="submission" date="2024-05" db="EMBL/GenBank/DDBJ databases">
        <title>Campylobacter coli isolated from environmental waters in Slovenia.</title>
        <authorList>
            <person name="Zautner A.E."/>
            <person name="Bunk B."/>
            <person name="Riedel T."/>
            <person name="Sproeer C."/>
        </authorList>
    </citation>
    <scope>NUCLEOTIDE SEQUENCE</scope>
    <source>
        <strain evidence="20">CCS1377</strain>
    </source>
</reference>
<keyword evidence="7 15" id="KW-0479">Metal-binding</keyword>
<organism evidence="20">
    <name type="scientific">Campylobacter sp. CCS1377</name>
    <dbReference type="NCBI Taxonomy" id="3158229"/>
    <lineage>
        <taxon>Bacteria</taxon>
        <taxon>Pseudomonadati</taxon>
        <taxon>Campylobacterota</taxon>
        <taxon>Epsilonproteobacteria</taxon>
        <taxon>Campylobacterales</taxon>
        <taxon>Campylobacteraceae</taxon>
        <taxon>Campylobacter</taxon>
    </lineage>
</organism>
<keyword evidence="8 15" id="KW-0547">Nucleotide-binding</keyword>
<dbReference type="InterPro" id="IPR005146">
    <property type="entry name" value="B3/B4_tRNA-bd"/>
</dbReference>
<evidence type="ECO:0000256" key="10">
    <source>
        <dbReference type="ARBA" id="ARBA00022842"/>
    </source>
</evidence>
<evidence type="ECO:0000256" key="9">
    <source>
        <dbReference type="ARBA" id="ARBA00022840"/>
    </source>
</evidence>
<dbReference type="InterPro" id="IPR036690">
    <property type="entry name" value="Fdx_antiC-bd_sf"/>
</dbReference>
<name>A0AAU7E4R6_9BACT</name>
<dbReference type="Gene3D" id="3.30.930.10">
    <property type="entry name" value="Bira Bifunctional Protein, Domain 2"/>
    <property type="match status" value="1"/>
</dbReference>
<dbReference type="SUPFAM" id="SSF46955">
    <property type="entry name" value="Putative DNA-binding domain"/>
    <property type="match status" value="1"/>
</dbReference>
<keyword evidence="10 15" id="KW-0460">Magnesium</keyword>
<dbReference type="InterPro" id="IPR005121">
    <property type="entry name" value="Fdx_antiC-bd"/>
</dbReference>
<dbReference type="Gene3D" id="3.30.56.10">
    <property type="match status" value="2"/>
</dbReference>
<dbReference type="SMART" id="SM00873">
    <property type="entry name" value="B3_4"/>
    <property type="match status" value="1"/>
</dbReference>
<comment type="cofactor">
    <cofactor evidence="15">
        <name>Mg(2+)</name>
        <dbReference type="ChEBI" id="CHEBI:18420"/>
    </cofactor>
    <text evidence="15">Binds 2 magnesium ions per tetramer.</text>
</comment>
<dbReference type="SUPFAM" id="SSF50249">
    <property type="entry name" value="Nucleic acid-binding proteins"/>
    <property type="match status" value="1"/>
</dbReference>
<gene>
    <name evidence="15 20" type="primary">pheT</name>
    <name evidence="20" type="ORF">AAH949_04775</name>
</gene>
<comment type="subunit">
    <text evidence="3 15">Tetramer of two alpha and two beta subunits.</text>
</comment>
<dbReference type="Pfam" id="PF01588">
    <property type="entry name" value="tRNA_bind"/>
    <property type="match status" value="1"/>
</dbReference>
<proteinExistence type="inferred from homology"/>
<dbReference type="SMART" id="SM00874">
    <property type="entry name" value="B5"/>
    <property type="match status" value="1"/>
</dbReference>
<evidence type="ECO:0000256" key="14">
    <source>
        <dbReference type="ARBA" id="ARBA00049255"/>
    </source>
</evidence>
<keyword evidence="5 16" id="KW-0820">tRNA-binding</keyword>
<evidence type="ECO:0000256" key="6">
    <source>
        <dbReference type="ARBA" id="ARBA00022598"/>
    </source>
</evidence>
<keyword evidence="4 15" id="KW-0963">Cytoplasm</keyword>
<dbReference type="NCBIfam" id="TIGR00472">
    <property type="entry name" value="pheT_bact"/>
    <property type="match status" value="1"/>
</dbReference>
<comment type="catalytic activity">
    <reaction evidence="14 15">
        <text>tRNA(Phe) + L-phenylalanine + ATP = L-phenylalanyl-tRNA(Phe) + AMP + diphosphate + H(+)</text>
        <dbReference type="Rhea" id="RHEA:19413"/>
        <dbReference type="Rhea" id="RHEA-COMP:9668"/>
        <dbReference type="Rhea" id="RHEA-COMP:9699"/>
        <dbReference type="ChEBI" id="CHEBI:15378"/>
        <dbReference type="ChEBI" id="CHEBI:30616"/>
        <dbReference type="ChEBI" id="CHEBI:33019"/>
        <dbReference type="ChEBI" id="CHEBI:58095"/>
        <dbReference type="ChEBI" id="CHEBI:78442"/>
        <dbReference type="ChEBI" id="CHEBI:78531"/>
        <dbReference type="ChEBI" id="CHEBI:456215"/>
        <dbReference type="EC" id="6.1.1.20"/>
    </reaction>
</comment>
<dbReference type="CDD" id="cd02796">
    <property type="entry name" value="tRNA_bind_bactPheRS"/>
    <property type="match status" value="1"/>
</dbReference>
<dbReference type="PROSITE" id="PS51447">
    <property type="entry name" value="FDX_ACB"/>
    <property type="match status" value="1"/>
</dbReference>
<dbReference type="InterPro" id="IPR012340">
    <property type="entry name" value="NA-bd_OB-fold"/>
</dbReference>
<feature type="binding site" evidence="15">
    <location>
        <position position="455"/>
    </location>
    <ligand>
        <name>Mg(2+)</name>
        <dbReference type="ChEBI" id="CHEBI:18420"/>
        <note>shared with alpha subunit</note>
    </ligand>
</feature>
<dbReference type="SMART" id="SM00896">
    <property type="entry name" value="FDX-ACB"/>
    <property type="match status" value="1"/>
</dbReference>
<evidence type="ECO:0000256" key="12">
    <source>
        <dbReference type="ARBA" id="ARBA00022917"/>
    </source>
</evidence>
<dbReference type="InterPro" id="IPR005147">
    <property type="entry name" value="tRNA_synthase_B5-dom"/>
</dbReference>
<evidence type="ECO:0000313" key="20">
    <source>
        <dbReference type="EMBL" id="XBJ28422.1"/>
    </source>
</evidence>
<evidence type="ECO:0000256" key="3">
    <source>
        <dbReference type="ARBA" id="ARBA00011209"/>
    </source>
</evidence>
<dbReference type="InterPro" id="IPR041616">
    <property type="entry name" value="PheRS_beta_core"/>
</dbReference>
<evidence type="ECO:0000256" key="7">
    <source>
        <dbReference type="ARBA" id="ARBA00022723"/>
    </source>
</evidence>
<keyword evidence="9 15" id="KW-0067">ATP-binding</keyword>
<dbReference type="GO" id="GO:0000049">
    <property type="term" value="F:tRNA binding"/>
    <property type="evidence" value="ECO:0007669"/>
    <property type="project" value="UniProtKB-UniRule"/>
</dbReference>
<dbReference type="Gene3D" id="3.30.70.380">
    <property type="entry name" value="Ferrodoxin-fold anticodon-binding domain"/>
    <property type="match status" value="1"/>
</dbReference>
<evidence type="ECO:0000259" key="18">
    <source>
        <dbReference type="PROSITE" id="PS51447"/>
    </source>
</evidence>
<keyword evidence="13 15" id="KW-0030">Aminoacyl-tRNA synthetase</keyword>
<evidence type="ECO:0000256" key="2">
    <source>
        <dbReference type="ARBA" id="ARBA00008653"/>
    </source>
</evidence>
<dbReference type="SUPFAM" id="SSF55681">
    <property type="entry name" value="Class II aaRS and biotin synthetases"/>
    <property type="match status" value="1"/>
</dbReference>
<dbReference type="GO" id="GO:0009328">
    <property type="term" value="C:phenylalanine-tRNA ligase complex"/>
    <property type="evidence" value="ECO:0007669"/>
    <property type="project" value="TreeGrafter"/>
</dbReference>
<dbReference type="NCBIfam" id="NF045760">
    <property type="entry name" value="YtpR"/>
    <property type="match status" value="1"/>
</dbReference>
<dbReference type="PANTHER" id="PTHR10947">
    <property type="entry name" value="PHENYLALANYL-TRNA SYNTHETASE BETA CHAIN AND LEUCINE-RICH REPEAT-CONTAINING PROTEIN 47"/>
    <property type="match status" value="1"/>
</dbReference>
<feature type="domain" description="B5" evidence="19">
    <location>
        <begin position="391"/>
        <end position="467"/>
    </location>
</feature>
<feature type="domain" description="FDX-ACB" evidence="18">
    <location>
        <begin position="682"/>
        <end position="774"/>
    </location>
</feature>
<dbReference type="AlphaFoldDB" id="A0AAU7E4R6"/>
<dbReference type="Pfam" id="PF03147">
    <property type="entry name" value="FDX-ACB"/>
    <property type="match status" value="1"/>
</dbReference>
<evidence type="ECO:0000256" key="11">
    <source>
        <dbReference type="ARBA" id="ARBA00022884"/>
    </source>
</evidence>
<dbReference type="Pfam" id="PF17759">
    <property type="entry name" value="tRNA_synthFbeta"/>
    <property type="match status" value="1"/>
</dbReference>
<protein>
    <recommendedName>
        <fullName evidence="15">Phenylalanine--tRNA ligase beta subunit</fullName>
        <ecNumber evidence="15">6.1.1.20</ecNumber>
    </recommendedName>
    <alternativeName>
        <fullName evidence="15">Phenylalanyl-tRNA synthetase beta subunit</fullName>
        <shortName evidence="15">PheRS</shortName>
    </alternativeName>
</protein>
<evidence type="ECO:0000256" key="13">
    <source>
        <dbReference type="ARBA" id="ARBA00023146"/>
    </source>
</evidence>
<dbReference type="Pfam" id="PF03484">
    <property type="entry name" value="B5"/>
    <property type="match status" value="1"/>
</dbReference>
<feature type="binding site" evidence="15">
    <location>
        <position position="454"/>
    </location>
    <ligand>
        <name>Mg(2+)</name>
        <dbReference type="ChEBI" id="CHEBI:18420"/>
        <note>shared with alpha subunit</note>
    </ligand>
</feature>